<keyword evidence="3" id="KW-1185">Reference proteome</keyword>
<sequence>MIKMRRYLSILILMLLAIILLDGFTTWAQVQPIAVLELEDKATYNIAENGDAYVEEVISMSATAFASFKQQYPMLSMLTRLFKSKRTDVEITNLNIQVDEANNRIIAKYVIKGAAVYKKDYWEMKIASEKQKVTLSAQTGNTLVFTYAGAVTTDTRMIITSTINLPKEAKNIKFISDTNTLRYEYTPPTASGLSMAGNPIFLVLGLVLAIFAIANMVLPMRKTAPTAPPPPPPPANL</sequence>
<evidence type="ECO:0000313" key="3">
    <source>
        <dbReference type="Proteomes" id="UP000015543"/>
    </source>
</evidence>
<accession>S6A650</accession>
<dbReference type="PATRIC" id="fig|1365176.7.peg.1860"/>
<dbReference type="KEGG" id="thb:N186_09380"/>
<reference evidence="2 3" key="1">
    <citation type="journal article" date="2013" name="Genome Announc.">
        <title>Complete Genomic Sequence of 'Thermofilum adornatus' Strain 1910bT, a Hyperthermophilic Anaerobic Organotrophic Crenarchaeon.</title>
        <authorList>
            <person name="Dominova I.N."/>
            <person name="Kublanov I.V."/>
            <person name="Podosokorskaya O.A."/>
            <person name="Derbikova K.S."/>
            <person name="Patrushev M.V."/>
            <person name="Toshchakov S.V."/>
        </authorList>
    </citation>
    <scope>NUCLEOTIDE SEQUENCE [LARGE SCALE GENOMIC DNA]</scope>
    <source>
        <strain evidence="3">1910b</strain>
    </source>
</reference>
<dbReference type="HOGENOM" id="CLU_1329532_0_0_2"/>
<dbReference type="EMBL" id="CP006646">
    <property type="protein sequence ID" value="AGT36212.1"/>
    <property type="molecule type" value="Genomic_DNA"/>
</dbReference>
<organism evidence="2 3">
    <name type="scientific">Thermofilum adornatum</name>
    <dbReference type="NCBI Taxonomy" id="1365176"/>
    <lineage>
        <taxon>Archaea</taxon>
        <taxon>Thermoproteota</taxon>
        <taxon>Thermoprotei</taxon>
        <taxon>Thermofilales</taxon>
        <taxon>Thermofilaceae</taxon>
        <taxon>Thermofilum</taxon>
    </lineage>
</organism>
<evidence type="ECO:0000256" key="1">
    <source>
        <dbReference type="SAM" id="Phobius"/>
    </source>
</evidence>
<keyword evidence="1" id="KW-0472">Membrane</keyword>
<evidence type="ECO:0000313" key="2">
    <source>
        <dbReference type="EMBL" id="AGT36212.1"/>
    </source>
</evidence>
<dbReference type="eggNOG" id="arCOG10286">
    <property type="taxonomic scope" value="Archaea"/>
</dbReference>
<keyword evidence="1" id="KW-0812">Transmembrane</keyword>
<dbReference type="AlphaFoldDB" id="S6A650"/>
<keyword evidence="1" id="KW-1133">Transmembrane helix</keyword>
<feature type="transmembrane region" description="Helical" evidence="1">
    <location>
        <begin position="200"/>
        <end position="218"/>
    </location>
</feature>
<gene>
    <name evidence="2" type="ORF">N186_09380</name>
</gene>
<name>S6A650_9CREN</name>
<proteinExistence type="predicted"/>
<protein>
    <submittedName>
        <fullName evidence="2">Uncharacterized protein</fullName>
    </submittedName>
</protein>
<dbReference type="Proteomes" id="UP000015543">
    <property type="component" value="Chromosome"/>
</dbReference>